<gene>
    <name evidence="1" type="ORF">J3U87_13655</name>
</gene>
<dbReference type="InterPro" id="IPR027417">
    <property type="entry name" value="P-loop_NTPase"/>
</dbReference>
<dbReference type="EMBL" id="CP071793">
    <property type="protein sequence ID" value="QTD53495.1"/>
    <property type="molecule type" value="Genomic_DNA"/>
</dbReference>
<keyword evidence="2" id="KW-1185">Reference proteome</keyword>
<proteinExistence type="predicted"/>
<evidence type="ECO:0000313" key="1">
    <source>
        <dbReference type="EMBL" id="QTD53495.1"/>
    </source>
</evidence>
<organism evidence="1 2">
    <name type="scientific">Sulfidibacter corallicola</name>
    <dbReference type="NCBI Taxonomy" id="2818388"/>
    <lineage>
        <taxon>Bacteria</taxon>
        <taxon>Pseudomonadati</taxon>
        <taxon>Acidobacteriota</taxon>
        <taxon>Holophagae</taxon>
        <taxon>Acanthopleuribacterales</taxon>
        <taxon>Acanthopleuribacteraceae</taxon>
        <taxon>Sulfidibacter</taxon>
    </lineage>
</organism>
<accession>A0A8A4U418</accession>
<dbReference type="Gene3D" id="3.40.50.300">
    <property type="entry name" value="P-loop containing nucleotide triphosphate hydrolases"/>
    <property type="match status" value="1"/>
</dbReference>
<name>A0A8A4U418_SULCO</name>
<dbReference type="KEGG" id="scor:J3U87_13655"/>
<dbReference type="RefSeq" id="WP_237383597.1">
    <property type="nucleotide sequence ID" value="NZ_CP071793.1"/>
</dbReference>
<protein>
    <recommendedName>
        <fullName evidence="3">Sulfotransferase family protein</fullName>
    </recommendedName>
</protein>
<evidence type="ECO:0000313" key="2">
    <source>
        <dbReference type="Proteomes" id="UP000663929"/>
    </source>
</evidence>
<reference evidence="1" key="1">
    <citation type="submission" date="2021-03" db="EMBL/GenBank/DDBJ databases">
        <title>Acanthopleuribacteraceae sp. M133.</title>
        <authorList>
            <person name="Wang G."/>
        </authorList>
    </citation>
    <scope>NUCLEOTIDE SEQUENCE</scope>
    <source>
        <strain evidence="1">M133</strain>
    </source>
</reference>
<evidence type="ECO:0008006" key="3">
    <source>
        <dbReference type="Google" id="ProtNLM"/>
    </source>
</evidence>
<dbReference type="Proteomes" id="UP000663929">
    <property type="component" value="Chromosome"/>
</dbReference>
<sequence length="263" mass="30653">MKKPIYLIYHIPKTGGDSVISFFQSHLDEDRDFIFYSAKGLQRLKMAGRPSLEEREVTDLNRIKAVIGHEVTHRTATFFTNRDCRFSTILREPVARLTSELNYALTQIAKGRHDFFSQLPWVRDREAFHTTLTTEGRLPESDLRAYVNTLRQRPGWPDFQCFWLTVCFPSLAGHTAGDHPSERAKAILDRFWLVGTTNRIEKYAAILGKALDLPKFEHHTNKSTKYVSQTELKAHFKNEMPAHDRILFDYFAQRFEKASIRFQ</sequence>
<dbReference type="AlphaFoldDB" id="A0A8A4U418"/>